<dbReference type="Gene3D" id="1.10.510.10">
    <property type="entry name" value="Transferase(Phosphotransferase) domain 1"/>
    <property type="match status" value="1"/>
</dbReference>
<dbReference type="InterPro" id="IPR052396">
    <property type="entry name" value="Meiotic_Drive_Suppr_Kinase"/>
</dbReference>
<sequence>MVDVRLFIEYIHTQLLPQLVVESTHPHDPIVVRHIPEPWKLMGAGNYAVVVSHPDFADRVVKIYAPGRHGWEEEVEVYRRLGQHPAYAECFHSDKDHRYLVLRRLYGVTLYDCFRRGIPIPEQVIFDIDEALDYARNRGLRPHDVHGKNVMLNAKGRGLVVDVSDFLKHEPCRMWHDLKKAYYKIYLPYLYDKQIPIPDVLLNVVRKAYRIVRRIRSMFHRSHHVH</sequence>
<evidence type="ECO:0000313" key="1">
    <source>
        <dbReference type="EMBL" id="MFC0210917.1"/>
    </source>
</evidence>
<keyword evidence="1" id="KW-0808">Transferase</keyword>
<organism evidence="1 2">
    <name type="scientific">Paenibacillus chartarius</name>
    <dbReference type="NCBI Taxonomy" id="747481"/>
    <lineage>
        <taxon>Bacteria</taxon>
        <taxon>Bacillati</taxon>
        <taxon>Bacillota</taxon>
        <taxon>Bacilli</taxon>
        <taxon>Bacillales</taxon>
        <taxon>Paenibacillaceae</taxon>
        <taxon>Paenibacillus</taxon>
    </lineage>
</organism>
<proteinExistence type="predicted"/>
<dbReference type="SUPFAM" id="SSF56112">
    <property type="entry name" value="Protein kinase-like (PK-like)"/>
    <property type="match status" value="1"/>
</dbReference>
<dbReference type="RefSeq" id="WP_377467511.1">
    <property type="nucleotide sequence ID" value="NZ_JBHLWN010000002.1"/>
</dbReference>
<reference evidence="1 2" key="1">
    <citation type="submission" date="2024-09" db="EMBL/GenBank/DDBJ databases">
        <authorList>
            <person name="Sun Q."/>
            <person name="Mori K."/>
        </authorList>
    </citation>
    <scope>NUCLEOTIDE SEQUENCE [LARGE SCALE GENOMIC DNA]</scope>
    <source>
        <strain evidence="1 2">CCM 7759</strain>
    </source>
</reference>
<keyword evidence="1" id="KW-0723">Serine/threonine-protein kinase</keyword>
<keyword evidence="2" id="KW-1185">Reference proteome</keyword>
<dbReference type="GO" id="GO:0004674">
    <property type="term" value="F:protein serine/threonine kinase activity"/>
    <property type="evidence" value="ECO:0007669"/>
    <property type="project" value="UniProtKB-KW"/>
</dbReference>
<evidence type="ECO:0000313" key="2">
    <source>
        <dbReference type="Proteomes" id="UP001589776"/>
    </source>
</evidence>
<dbReference type="PANTHER" id="PTHR37171:SF1">
    <property type="entry name" value="SERINE_THREONINE-PROTEIN KINASE YRZF-RELATED"/>
    <property type="match status" value="1"/>
</dbReference>
<dbReference type="EMBL" id="JBHLWN010000002">
    <property type="protein sequence ID" value="MFC0210917.1"/>
    <property type="molecule type" value="Genomic_DNA"/>
</dbReference>
<accession>A0ABV6DE75</accession>
<protein>
    <submittedName>
        <fullName evidence="1">Serine/threonine protein kinase</fullName>
    </submittedName>
</protein>
<gene>
    <name evidence="1" type="ORF">ACFFK0_00380</name>
</gene>
<dbReference type="InterPro" id="IPR011009">
    <property type="entry name" value="Kinase-like_dom_sf"/>
</dbReference>
<keyword evidence="1" id="KW-0418">Kinase</keyword>
<name>A0ABV6DE75_9BACL</name>
<dbReference type="PANTHER" id="PTHR37171">
    <property type="entry name" value="SERINE/THREONINE-PROTEIN KINASE YRZF-RELATED"/>
    <property type="match status" value="1"/>
</dbReference>
<comment type="caution">
    <text evidence="1">The sequence shown here is derived from an EMBL/GenBank/DDBJ whole genome shotgun (WGS) entry which is preliminary data.</text>
</comment>
<dbReference type="Proteomes" id="UP001589776">
    <property type="component" value="Unassembled WGS sequence"/>
</dbReference>